<keyword evidence="4 8" id="KW-0812">Transmembrane</keyword>
<reference evidence="10 11" key="1">
    <citation type="journal article" date="2015" name="Nature">
        <title>rRNA introns, odd ribosomes, and small enigmatic genomes across a large radiation of phyla.</title>
        <authorList>
            <person name="Brown C.T."/>
            <person name="Hug L.A."/>
            <person name="Thomas B.C."/>
            <person name="Sharon I."/>
            <person name="Castelle C.J."/>
            <person name="Singh A."/>
            <person name="Wilkins M.J."/>
            <person name="Williams K.H."/>
            <person name="Banfield J.F."/>
        </authorList>
    </citation>
    <scope>NUCLEOTIDE SEQUENCE [LARGE SCALE GENOMIC DNA]</scope>
</reference>
<dbReference type="GO" id="GO:0009103">
    <property type="term" value="P:lipopolysaccharide biosynthetic process"/>
    <property type="evidence" value="ECO:0007669"/>
    <property type="project" value="UniProtKB-KW"/>
</dbReference>
<name>A0A0G1R2Q8_UNCKA</name>
<proteinExistence type="predicted"/>
<dbReference type="SUPFAM" id="SSF53448">
    <property type="entry name" value="Nucleotide-diphospho-sugar transferases"/>
    <property type="match status" value="1"/>
</dbReference>
<dbReference type="Gene3D" id="3.90.550.10">
    <property type="entry name" value="Spore Coat Polysaccharide Biosynthesis Protein SpsA, Chain A"/>
    <property type="match status" value="1"/>
</dbReference>
<dbReference type="AlphaFoldDB" id="A0A0G1R2Q8"/>
<evidence type="ECO:0000256" key="5">
    <source>
        <dbReference type="ARBA" id="ARBA00022985"/>
    </source>
</evidence>
<dbReference type="GO" id="GO:0016757">
    <property type="term" value="F:glycosyltransferase activity"/>
    <property type="evidence" value="ECO:0007669"/>
    <property type="project" value="UniProtKB-KW"/>
</dbReference>
<protein>
    <submittedName>
        <fullName evidence="10">Undecaprenyl-phosphate 4-deoxy-4-formamido-L-arabinose transferase</fullName>
    </submittedName>
</protein>
<keyword evidence="1" id="KW-1003">Cell membrane</keyword>
<evidence type="ECO:0000259" key="9">
    <source>
        <dbReference type="Pfam" id="PF00535"/>
    </source>
</evidence>
<dbReference type="CDD" id="cd04187">
    <property type="entry name" value="DPM1_like_bac"/>
    <property type="match status" value="1"/>
</dbReference>
<dbReference type="STRING" id="1619122.UX73_C0001G0016"/>
<comment type="caution">
    <text evidence="10">The sequence shown here is derived from an EMBL/GenBank/DDBJ whole genome shotgun (WGS) entry which is preliminary data.</text>
</comment>
<evidence type="ECO:0000256" key="2">
    <source>
        <dbReference type="ARBA" id="ARBA00022676"/>
    </source>
</evidence>
<evidence type="ECO:0000256" key="7">
    <source>
        <dbReference type="ARBA" id="ARBA00023136"/>
    </source>
</evidence>
<evidence type="ECO:0000313" key="11">
    <source>
        <dbReference type="Proteomes" id="UP000034873"/>
    </source>
</evidence>
<dbReference type="PANTHER" id="PTHR48090:SF3">
    <property type="entry name" value="UNDECAPRENYL-PHOSPHATE 4-DEOXY-4-FORMAMIDO-L-ARABINOSE TRANSFERASE"/>
    <property type="match status" value="1"/>
</dbReference>
<keyword evidence="5" id="KW-0448">Lipopolysaccharide biosynthesis</keyword>
<dbReference type="InterPro" id="IPR029044">
    <property type="entry name" value="Nucleotide-diphossugar_trans"/>
</dbReference>
<gene>
    <name evidence="10" type="ORF">UX73_C0001G0016</name>
</gene>
<organism evidence="10 11">
    <name type="scientific">candidate division WWE3 bacterium GW2011_GWC1_47_10</name>
    <dbReference type="NCBI Taxonomy" id="1619122"/>
    <lineage>
        <taxon>Bacteria</taxon>
        <taxon>Katanobacteria</taxon>
    </lineage>
</organism>
<evidence type="ECO:0000256" key="8">
    <source>
        <dbReference type="SAM" id="Phobius"/>
    </source>
</evidence>
<sequence>MTNKLVSIIVPVYNEEKNIDRFKIDVLDVLDNYGLTYEMLCVEDGSMRDDSWDALKKLKQQAGDRVRIFRHSKNFGMSGAYQTGFDNARGEYVLVYASDLETPARYIKDVIEKLDEGYDVVNTNRIGRWNKDGMRKIPSAVANFLISKVTGVYLKDNGSGLKGFKRFIVDHLNMHGEMHRFFAAYCGVFTKNITEFDVEYNERTYGRSAYGSITRIFSVVLDLFTIKFMMSFATKPFTMMPGRLFGTTGLLSFALGIAALVYLFVLKIFFAESIGSRPLLTIGVLLVVLGVQLVMTGLLGELLLRVYFDSRKSRPYIVAELL</sequence>
<feature type="transmembrane region" description="Helical" evidence="8">
    <location>
        <begin position="250"/>
        <end position="270"/>
    </location>
</feature>
<keyword evidence="3 10" id="KW-0808">Transferase</keyword>
<evidence type="ECO:0000256" key="4">
    <source>
        <dbReference type="ARBA" id="ARBA00022692"/>
    </source>
</evidence>
<accession>A0A0G1R2Q8</accession>
<feature type="transmembrane region" description="Helical" evidence="8">
    <location>
        <begin position="282"/>
        <end position="304"/>
    </location>
</feature>
<feature type="transmembrane region" description="Helical" evidence="8">
    <location>
        <begin position="209"/>
        <end position="229"/>
    </location>
</feature>
<evidence type="ECO:0000256" key="1">
    <source>
        <dbReference type="ARBA" id="ARBA00022475"/>
    </source>
</evidence>
<keyword evidence="7 8" id="KW-0472">Membrane</keyword>
<keyword evidence="6 8" id="KW-1133">Transmembrane helix</keyword>
<dbReference type="Pfam" id="PF00535">
    <property type="entry name" value="Glycos_transf_2"/>
    <property type="match status" value="1"/>
</dbReference>
<dbReference type="PANTHER" id="PTHR48090">
    <property type="entry name" value="UNDECAPRENYL-PHOSPHATE 4-DEOXY-4-FORMAMIDO-L-ARABINOSE TRANSFERASE-RELATED"/>
    <property type="match status" value="1"/>
</dbReference>
<dbReference type="InterPro" id="IPR050256">
    <property type="entry name" value="Glycosyltransferase_2"/>
</dbReference>
<dbReference type="InterPro" id="IPR001173">
    <property type="entry name" value="Glyco_trans_2-like"/>
</dbReference>
<evidence type="ECO:0000256" key="3">
    <source>
        <dbReference type="ARBA" id="ARBA00022679"/>
    </source>
</evidence>
<feature type="domain" description="Glycosyltransferase 2-like" evidence="9">
    <location>
        <begin position="7"/>
        <end position="170"/>
    </location>
</feature>
<dbReference type="Proteomes" id="UP000034873">
    <property type="component" value="Unassembled WGS sequence"/>
</dbReference>
<keyword evidence="2" id="KW-0328">Glycosyltransferase</keyword>
<dbReference type="GO" id="GO:0005886">
    <property type="term" value="C:plasma membrane"/>
    <property type="evidence" value="ECO:0007669"/>
    <property type="project" value="TreeGrafter"/>
</dbReference>
<dbReference type="EMBL" id="LCNH01000001">
    <property type="protein sequence ID" value="KKU51484.1"/>
    <property type="molecule type" value="Genomic_DNA"/>
</dbReference>
<evidence type="ECO:0000256" key="6">
    <source>
        <dbReference type="ARBA" id="ARBA00022989"/>
    </source>
</evidence>
<evidence type="ECO:0000313" key="10">
    <source>
        <dbReference type="EMBL" id="KKU51484.1"/>
    </source>
</evidence>